<protein>
    <submittedName>
        <fullName evidence="1">Uncharacterized protein</fullName>
    </submittedName>
</protein>
<organism evidence="1 2">
    <name type="scientific">Bondarzewia mesenterica</name>
    <dbReference type="NCBI Taxonomy" id="1095465"/>
    <lineage>
        <taxon>Eukaryota</taxon>
        <taxon>Fungi</taxon>
        <taxon>Dikarya</taxon>
        <taxon>Basidiomycota</taxon>
        <taxon>Agaricomycotina</taxon>
        <taxon>Agaricomycetes</taxon>
        <taxon>Russulales</taxon>
        <taxon>Bondarzewiaceae</taxon>
        <taxon>Bondarzewia</taxon>
    </lineage>
</organism>
<evidence type="ECO:0000313" key="2">
    <source>
        <dbReference type="Proteomes" id="UP000310158"/>
    </source>
</evidence>
<dbReference type="AlphaFoldDB" id="A0A4S4LUS9"/>
<dbReference type="Gene3D" id="3.80.10.10">
    <property type="entry name" value="Ribonuclease Inhibitor"/>
    <property type="match status" value="1"/>
</dbReference>
<evidence type="ECO:0000313" key="1">
    <source>
        <dbReference type="EMBL" id="THH16266.1"/>
    </source>
</evidence>
<sequence>MHRTLPVDCPPEVISEIFFHALPDDPRQPISIDAVPILLTRVCKQWRTIALSSPRLWNEFSISDTRAWSDESIESFCNVVDAWLPLSGALPISCHLVPQDPRSFSRLLDILCRHAHRWKSVMIEGVMGHVFPSLSVVSFRFLESLDLNSDFDAESCIYGLLACVRSAAPRLRSMVIYWQPTFIELALPWPNLTHLVVESPIFDCYPVFDMAQILANAGQCRNLILLGVHIWSCSQWICPTFRITIPRLRELGLTVPNSLILDSTLRALILPELQILELCAGRSVQAPLLHTALVDLFSPCASSIISMDLIRVDVPDEELMHVLENLPNLTSLSLSRTGSAAVIFTSLVLQFSGSGHLISGQNTRLEKLQVGRDVLDMLDRRLLGIPDDSSKPLADAIESRWRLPPNAVDGDGKPVSRLSSIYLHPSHWDEMQTASPDVYARIAACCSEGLTLNFH</sequence>
<proteinExistence type="predicted"/>
<dbReference type="SUPFAM" id="SSF52047">
    <property type="entry name" value="RNI-like"/>
    <property type="match status" value="1"/>
</dbReference>
<dbReference type="InterPro" id="IPR032675">
    <property type="entry name" value="LRR_dom_sf"/>
</dbReference>
<name>A0A4S4LUS9_9AGAM</name>
<dbReference type="OrthoDB" id="3253362at2759"/>
<keyword evidence="2" id="KW-1185">Reference proteome</keyword>
<dbReference type="Proteomes" id="UP000310158">
    <property type="component" value="Unassembled WGS sequence"/>
</dbReference>
<reference evidence="1 2" key="1">
    <citation type="submission" date="2019-02" db="EMBL/GenBank/DDBJ databases">
        <title>Genome sequencing of the rare red list fungi Bondarzewia mesenterica.</title>
        <authorList>
            <person name="Buettner E."/>
            <person name="Kellner H."/>
        </authorList>
    </citation>
    <scope>NUCLEOTIDE SEQUENCE [LARGE SCALE GENOMIC DNA]</scope>
    <source>
        <strain evidence="1 2">DSM 108281</strain>
    </source>
</reference>
<dbReference type="EMBL" id="SGPL01000166">
    <property type="protein sequence ID" value="THH16266.1"/>
    <property type="molecule type" value="Genomic_DNA"/>
</dbReference>
<accession>A0A4S4LUS9</accession>
<gene>
    <name evidence="1" type="ORF">EW146_g4337</name>
</gene>
<comment type="caution">
    <text evidence="1">The sequence shown here is derived from an EMBL/GenBank/DDBJ whole genome shotgun (WGS) entry which is preliminary data.</text>
</comment>